<dbReference type="GO" id="GO:0004560">
    <property type="term" value="F:alpha-L-fucosidase activity"/>
    <property type="evidence" value="ECO:0007669"/>
    <property type="project" value="InterPro"/>
</dbReference>
<accession>A0A2S0KP22</accession>
<dbReference type="Pfam" id="PF01120">
    <property type="entry name" value="Alpha_L_fucos"/>
    <property type="match status" value="1"/>
</dbReference>
<organism evidence="9 10">
    <name type="scientific">Fastidiosipila sanguinis</name>
    <dbReference type="NCBI Taxonomy" id="236753"/>
    <lineage>
        <taxon>Bacteria</taxon>
        <taxon>Bacillati</taxon>
        <taxon>Bacillota</taxon>
        <taxon>Clostridia</taxon>
        <taxon>Eubacteriales</taxon>
        <taxon>Oscillospiraceae</taxon>
        <taxon>Fastidiosipila</taxon>
    </lineage>
</organism>
<dbReference type="RefSeq" id="WP_106012700.1">
    <property type="nucleotide sequence ID" value="NZ_CP027226.1"/>
</dbReference>
<dbReference type="EC" id="3.2.1.51" evidence="3"/>
<evidence type="ECO:0000259" key="8">
    <source>
        <dbReference type="Pfam" id="PF01120"/>
    </source>
</evidence>
<dbReference type="PANTHER" id="PTHR10030">
    <property type="entry name" value="ALPHA-L-FUCOSIDASE"/>
    <property type="match status" value="1"/>
</dbReference>
<dbReference type="Gene3D" id="3.20.20.80">
    <property type="entry name" value="Glycosidases"/>
    <property type="match status" value="1"/>
</dbReference>
<evidence type="ECO:0000313" key="10">
    <source>
        <dbReference type="Proteomes" id="UP000237947"/>
    </source>
</evidence>
<dbReference type="InterPro" id="IPR057739">
    <property type="entry name" value="Glyco_hydro_29_N"/>
</dbReference>
<evidence type="ECO:0000256" key="2">
    <source>
        <dbReference type="ARBA" id="ARBA00007951"/>
    </source>
</evidence>
<feature type="site" description="May be important for catalysis" evidence="7">
    <location>
        <position position="270"/>
    </location>
</feature>
<reference evidence="10" key="1">
    <citation type="submission" date="2018-02" db="EMBL/GenBank/DDBJ databases">
        <authorList>
            <person name="Holder M.E."/>
            <person name="Ajami N.J."/>
            <person name="Petrosino J.F."/>
        </authorList>
    </citation>
    <scope>NUCLEOTIDE SEQUENCE [LARGE SCALE GENOMIC DNA]</scope>
    <source>
        <strain evidence="10">CCUG 47711</strain>
    </source>
</reference>
<dbReference type="SUPFAM" id="SSF51445">
    <property type="entry name" value="(Trans)glycosidases"/>
    <property type="match status" value="1"/>
</dbReference>
<evidence type="ECO:0000313" key="9">
    <source>
        <dbReference type="EMBL" id="AVM42749.1"/>
    </source>
</evidence>
<dbReference type="InterPro" id="IPR016286">
    <property type="entry name" value="FUC_metazoa-typ"/>
</dbReference>
<keyword evidence="5" id="KW-0378">Hydrolase</keyword>
<comment type="similarity">
    <text evidence="2">Belongs to the glycosyl hydrolase 29 family.</text>
</comment>
<gene>
    <name evidence="9" type="ORF">C5Q98_05780</name>
</gene>
<feature type="domain" description="Glycoside hydrolase family 29 N-terminal" evidence="8">
    <location>
        <begin position="14"/>
        <end position="337"/>
    </location>
</feature>
<protein>
    <recommendedName>
        <fullName evidence="3">alpha-L-fucosidase</fullName>
        <ecNumber evidence="3">3.2.1.51</ecNumber>
    </recommendedName>
</protein>
<dbReference type="PANTHER" id="PTHR10030:SF37">
    <property type="entry name" value="ALPHA-L-FUCOSIDASE-RELATED"/>
    <property type="match status" value="1"/>
</dbReference>
<sequence length="435" mass="50699">MDYQEYMRIRDERTREFMKDRFGLFIHWGLYAIPARGEWYMTNHQIPRTEYEKYAEEWNPYHFDAKEWAKLAKEAGMKYAVITTKHHDGFCLFDSKLTDYKSTNTPFGRDIIREFVDAFRAEGLKVGFYYSLLDWHHPDYPVKGDQYHPERNHEGLNENEGNFPRYLDYLHGQVEELMSNYGKIDLLWFDFSYGDKFGEAWRGTELLDMIRSKQPDIIVNGRLEGSGETHGSILSDEPSIFSGDFANPEMIIPPAGMTTDSGRVVPWEACLTINNSWGYNAWDRSFKSSEQLVRKLVECVSKNGNMLLNVGPNAKGEIQNEQKQVLKEIGEWMHNNSDSIYGCAASDLEKPEWGRFTQKGNTIYAHIFEEPIGPVIIQNFDKKIKKIRRVRDGLELHNNKPWNAANGYDQHVFIDYVYTDELDKIDSVIAIEVEE</sequence>
<dbReference type="PIRSF" id="PIRSF001092">
    <property type="entry name" value="Alpha-L-fucosidase"/>
    <property type="match status" value="1"/>
</dbReference>
<dbReference type="PRINTS" id="PR00741">
    <property type="entry name" value="GLHYDRLASE29"/>
</dbReference>
<evidence type="ECO:0000256" key="5">
    <source>
        <dbReference type="ARBA" id="ARBA00022801"/>
    </source>
</evidence>
<evidence type="ECO:0000256" key="1">
    <source>
        <dbReference type="ARBA" id="ARBA00004071"/>
    </source>
</evidence>
<dbReference type="InterPro" id="IPR000933">
    <property type="entry name" value="Glyco_hydro_29"/>
</dbReference>
<evidence type="ECO:0000256" key="4">
    <source>
        <dbReference type="ARBA" id="ARBA00022729"/>
    </source>
</evidence>
<evidence type="ECO:0000256" key="3">
    <source>
        <dbReference type="ARBA" id="ARBA00012662"/>
    </source>
</evidence>
<dbReference type="KEGG" id="fsa:C5Q98_05780"/>
<keyword evidence="6" id="KW-0326">Glycosidase</keyword>
<evidence type="ECO:0000256" key="7">
    <source>
        <dbReference type="PIRSR" id="PIRSR001092-1"/>
    </source>
</evidence>
<proteinExistence type="inferred from homology"/>
<evidence type="ECO:0000256" key="6">
    <source>
        <dbReference type="ARBA" id="ARBA00023295"/>
    </source>
</evidence>
<dbReference type="GO" id="GO:0006004">
    <property type="term" value="P:fucose metabolic process"/>
    <property type="evidence" value="ECO:0007669"/>
    <property type="project" value="InterPro"/>
</dbReference>
<dbReference type="InterPro" id="IPR013780">
    <property type="entry name" value="Glyco_hydro_b"/>
</dbReference>
<comment type="function">
    <text evidence="1">Alpha-L-fucosidase is responsible for hydrolyzing the alpha-1,6-linked fucose joined to the reducing-end N-acetylglucosamine of the carbohydrate moieties of glycoproteins.</text>
</comment>
<dbReference type="InterPro" id="IPR017853">
    <property type="entry name" value="GH"/>
</dbReference>
<keyword evidence="10" id="KW-1185">Reference proteome</keyword>
<dbReference type="Gene3D" id="2.60.40.1180">
    <property type="entry name" value="Golgi alpha-mannosidase II"/>
    <property type="match status" value="1"/>
</dbReference>
<dbReference type="GO" id="GO:0016139">
    <property type="term" value="P:glycoside catabolic process"/>
    <property type="evidence" value="ECO:0007669"/>
    <property type="project" value="TreeGrafter"/>
</dbReference>
<dbReference type="OrthoDB" id="107551at2"/>
<dbReference type="Proteomes" id="UP000237947">
    <property type="component" value="Chromosome"/>
</dbReference>
<dbReference type="AlphaFoldDB" id="A0A2S0KP22"/>
<keyword evidence="4" id="KW-0732">Signal</keyword>
<name>A0A2S0KP22_9FIRM</name>
<dbReference type="EMBL" id="CP027226">
    <property type="protein sequence ID" value="AVM42749.1"/>
    <property type="molecule type" value="Genomic_DNA"/>
</dbReference>
<dbReference type="SMART" id="SM00812">
    <property type="entry name" value="Alpha_L_fucos"/>
    <property type="match status" value="1"/>
</dbReference>
<dbReference type="GO" id="GO:0005764">
    <property type="term" value="C:lysosome"/>
    <property type="evidence" value="ECO:0007669"/>
    <property type="project" value="TreeGrafter"/>
</dbReference>